<dbReference type="GO" id="GO:0005975">
    <property type="term" value="P:carbohydrate metabolic process"/>
    <property type="evidence" value="ECO:0007669"/>
    <property type="project" value="InterPro"/>
</dbReference>
<dbReference type="InterPro" id="IPR017853">
    <property type="entry name" value="GH"/>
</dbReference>
<feature type="region of interest" description="Disordered" evidence="3">
    <location>
        <begin position="458"/>
        <end position="485"/>
    </location>
</feature>
<sequence length="616" mass="65595">MTTRNFDSSDLTRLTRDRTQFSFFSQRTTAQTQAPTGVYVRGINPQTGVTAQSSINNLDNGDYTTYYRAFPTTIVSVPFNTLNSVAATTTPDNNTSRDLTGQTYILGFLIHNGAYSNPLGPDNWWIDSVFGSLTPFQSPVWMYEAIEYTTAGGFHYNGVFAYFQALQAAGAKVLVSLGGATFTVADISTPTLATQLAQSICFSLLGQTNSPNPLNWTALTNDAGAPFAFDGIDLDFENPAATDVTTVTTLLSTLRTNAPFKLITCAPQPAYVFSGGAFPSAFNANGVYQAYAAINSPITTLLPKAASPALLDVDNIGNFSQINMQYYNQSPDQYPGGANFSNILAQLGYLCLSATTTNKPLVNIGLLGGNDGNYPVPNPDASSIAQSIVTDISAAQALIVAAIPGTALNQWLNGLMFWESPQANNYAEEVVADIQTINPSIPVNLVLYGGQNMASPGISNPGWTTSNTPPPAPPTPPSPSPNTYTILLGTPPPPGVPNNATVNINLVFIGSFSYSTIINQILFNTGSPTPSVSPYLQLFVNNELSTNLNKGFFTSLPPTLTPSGPNTIMNVSFDLTDYKIVTPIQLITALLTLPLTFGTTGYTLVYGSSNIVYTIP</sequence>
<dbReference type="PANTHER" id="PTHR45708">
    <property type="entry name" value="ENDOCHITINASE"/>
    <property type="match status" value="1"/>
</dbReference>
<name>A0A6C0DH67_9ZZZZ</name>
<evidence type="ECO:0000256" key="3">
    <source>
        <dbReference type="SAM" id="MobiDB-lite"/>
    </source>
</evidence>
<dbReference type="SUPFAM" id="SSF51445">
    <property type="entry name" value="(Trans)glycosidases"/>
    <property type="match status" value="1"/>
</dbReference>
<dbReference type="InterPro" id="IPR001579">
    <property type="entry name" value="Glyco_hydro_18_chit_AS"/>
</dbReference>
<keyword evidence="2" id="KW-0326">Glycosidase</keyword>
<dbReference type="Gene3D" id="3.20.20.80">
    <property type="entry name" value="Glycosidases"/>
    <property type="match status" value="1"/>
</dbReference>
<evidence type="ECO:0000256" key="1">
    <source>
        <dbReference type="ARBA" id="ARBA00022801"/>
    </source>
</evidence>
<dbReference type="PANTHER" id="PTHR45708:SF49">
    <property type="entry name" value="ENDOCHITINASE"/>
    <property type="match status" value="1"/>
</dbReference>
<proteinExistence type="predicted"/>
<reference evidence="4" key="1">
    <citation type="journal article" date="2020" name="Nature">
        <title>Giant virus diversity and host interactions through global metagenomics.</title>
        <authorList>
            <person name="Schulz F."/>
            <person name="Roux S."/>
            <person name="Paez-Espino D."/>
            <person name="Jungbluth S."/>
            <person name="Walsh D.A."/>
            <person name="Denef V.J."/>
            <person name="McMahon K.D."/>
            <person name="Konstantinidis K.T."/>
            <person name="Eloe-Fadrosh E.A."/>
            <person name="Kyrpides N.C."/>
            <person name="Woyke T."/>
        </authorList>
    </citation>
    <scope>NUCLEOTIDE SEQUENCE</scope>
    <source>
        <strain evidence="4">GVMAG-M-3300023174-176</strain>
    </source>
</reference>
<organism evidence="4">
    <name type="scientific">viral metagenome</name>
    <dbReference type="NCBI Taxonomy" id="1070528"/>
    <lineage>
        <taxon>unclassified sequences</taxon>
        <taxon>metagenomes</taxon>
        <taxon>organismal metagenomes</taxon>
    </lineage>
</organism>
<accession>A0A6C0DH67</accession>
<protein>
    <submittedName>
        <fullName evidence="4">Uncharacterized protein</fullName>
    </submittedName>
</protein>
<dbReference type="AlphaFoldDB" id="A0A6C0DH67"/>
<dbReference type="PROSITE" id="PS01095">
    <property type="entry name" value="GH18_1"/>
    <property type="match status" value="1"/>
</dbReference>
<keyword evidence="1" id="KW-0378">Hydrolase</keyword>
<evidence type="ECO:0000313" key="4">
    <source>
        <dbReference type="EMBL" id="QHT15751.1"/>
    </source>
</evidence>
<feature type="compositionally biased region" description="Pro residues" evidence="3">
    <location>
        <begin position="468"/>
        <end position="480"/>
    </location>
</feature>
<dbReference type="EMBL" id="MN739613">
    <property type="protein sequence ID" value="QHT15751.1"/>
    <property type="molecule type" value="Genomic_DNA"/>
</dbReference>
<dbReference type="GO" id="GO:0004553">
    <property type="term" value="F:hydrolase activity, hydrolyzing O-glycosyl compounds"/>
    <property type="evidence" value="ECO:0007669"/>
    <property type="project" value="InterPro"/>
</dbReference>
<dbReference type="InterPro" id="IPR050542">
    <property type="entry name" value="Glycosyl_Hydrlase18_Chitinase"/>
</dbReference>
<evidence type="ECO:0000256" key="2">
    <source>
        <dbReference type="ARBA" id="ARBA00023295"/>
    </source>
</evidence>